<name>A0ACC1NYN5_9HYPO</name>
<sequence>MTDQKPLLLYSHFGGPNPWKVAMILEELAVPYKTKFVEFSDAKKEPLVLLNPNGRLPILEDPNHNVALWESGAIIDYIIDVYDKDAKLHYHTSPEKYLTRTWAYFQMSGQGPYFGQLIWFNRYHPEKIQSAQDRYADEVTRVTGVIDRHLKMQKTDYLVGHKVTYADLMFVMWAVIIHNEVGTLVDLSEFDAYHSWLGRLMSRPTTARTGTHIFLPAMSEISQAAVTVNKTLTSTKVKVSSSGECARVIASFRGQHLVSDGPIYAGGPAEAAAPTELMLSSLGSCALCMMDLACARDDIPLKRSAVDIESKFGSSSQCVDGEDVKTFDEISLKFTFDGISDKQAAKLVAMFHANCPIYGSLKVASRSMATEFETS</sequence>
<dbReference type="EMBL" id="JANJQO010000008">
    <property type="protein sequence ID" value="KAJ2984055.1"/>
    <property type="molecule type" value="Genomic_DNA"/>
</dbReference>
<proteinExistence type="predicted"/>
<dbReference type="Proteomes" id="UP001143910">
    <property type="component" value="Unassembled WGS sequence"/>
</dbReference>
<protein>
    <submittedName>
        <fullName evidence="1">Uncharacterized protein</fullName>
    </submittedName>
</protein>
<reference evidence="1" key="1">
    <citation type="submission" date="2022-08" db="EMBL/GenBank/DDBJ databases">
        <title>Genome Sequence of Lecanicillium fungicola.</title>
        <authorList>
            <person name="Buettner E."/>
        </authorList>
    </citation>
    <scope>NUCLEOTIDE SEQUENCE</scope>
    <source>
        <strain evidence="1">Babe33</strain>
    </source>
</reference>
<comment type="caution">
    <text evidence="1">The sequence shown here is derived from an EMBL/GenBank/DDBJ whole genome shotgun (WGS) entry which is preliminary data.</text>
</comment>
<gene>
    <name evidence="1" type="ORF">NQ176_g237</name>
</gene>
<evidence type="ECO:0000313" key="2">
    <source>
        <dbReference type="Proteomes" id="UP001143910"/>
    </source>
</evidence>
<accession>A0ACC1NYN5</accession>
<organism evidence="1 2">
    <name type="scientific">Zarea fungicola</name>
    <dbReference type="NCBI Taxonomy" id="93591"/>
    <lineage>
        <taxon>Eukaryota</taxon>
        <taxon>Fungi</taxon>
        <taxon>Dikarya</taxon>
        <taxon>Ascomycota</taxon>
        <taxon>Pezizomycotina</taxon>
        <taxon>Sordariomycetes</taxon>
        <taxon>Hypocreomycetidae</taxon>
        <taxon>Hypocreales</taxon>
        <taxon>Cordycipitaceae</taxon>
        <taxon>Zarea</taxon>
    </lineage>
</organism>
<keyword evidence="2" id="KW-1185">Reference proteome</keyword>
<evidence type="ECO:0000313" key="1">
    <source>
        <dbReference type="EMBL" id="KAJ2984055.1"/>
    </source>
</evidence>